<protein>
    <submittedName>
        <fullName evidence="4">Unannotated protein</fullName>
    </submittedName>
</protein>
<dbReference type="InterPro" id="IPR029035">
    <property type="entry name" value="DHS-like_NAD/FAD-binding_dom"/>
</dbReference>
<accession>A0A6J6UD70</accession>
<dbReference type="InterPro" id="IPR011766">
    <property type="entry name" value="TPP_enzyme_TPP-bd"/>
</dbReference>
<evidence type="ECO:0000259" key="2">
    <source>
        <dbReference type="Pfam" id="PF00205"/>
    </source>
</evidence>
<dbReference type="Gene3D" id="3.40.50.970">
    <property type="match status" value="2"/>
</dbReference>
<gene>
    <name evidence="4" type="ORF">UFOPK2855_00495</name>
</gene>
<reference evidence="4" key="1">
    <citation type="submission" date="2020-05" db="EMBL/GenBank/DDBJ databases">
        <authorList>
            <person name="Chiriac C."/>
            <person name="Salcher M."/>
            <person name="Ghai R."/>
            <person name="Kavagutti S V."/>
        </authorList>
    </citation>
    <scope>NUCLEOTIDE SEQUENCE</scope>
</reference>
<dbReference type="Pfam" id="PF02775">
    <property type="entry name" value="TPP_enzyme_C"/>
    <property type="match status" value="1"/>
</dbReference>
<evidence type="ECO:0000256" key="1">
    <source>
        <dbReference type="ARBA" id="ARBA00007812"/>
    </source>
</evidence>
<feature type="domain" description="Thiamine pyrophosphate enzyme TPP-binding" evidence="3">
    <location>
        <begin position="302"/>
        <end position="445"/>
    </location>
</feature>
<feature type="domain" description="Thiamine pyrophosphate enzyme central" evidence="2">
    <location>
        <begin position="91"/>
        <end position="225"/>
    </location>
</feature>
<evidence type="ECO:0000259" key="3">
    <source>
        <dbReference type="Pfam" id="PF02775"/>
    </source>
</evidence>
<organism evidence="4">
    <name type="scientific">freshwater metagenome</name>
    <dbReference type="NCBI Taxonomy" id="449393"/>
    <lineage>
        <taxon>unclassified sequences</taxon>
        <taxon>metagenomes</taxon>
        <taxon>ecological metagenomes</taxon>
    </lineage>
</organism>
<dbReference type="Gene3D" id="3.40.50.1220">
    <property type="entry name" value="TPP-binding domain"/>
    <property type="match status" value="1"/>
</dbReference>
<dbReference type="GO" id="GO:0009099">
    <property type="term" value="P:L-valine biosynthetic process"/>
    <property type="evidence" value="ECO:0007669"/>
    <property type="project" value="TreeGrafter"/>
</dbReference>
<dbReference type="GO" id="GO:0000287">
    <property type="term" value="F:magnesium ion binding"/>
    <property type="evidence" value="ECO:0007669"/>
    <property type="project" value="InterPro"/>
</dbReference>
<dbReference type="EMBL" id="CAEZZK010000077">
    <property type="protein sequence ID" value="CAB4757791.1"/>
    <property type="molecule type" value="Genomic_DNA"/>
</dbReference>
<sequence>MQQGESFGDPSITVNDAFKPVVRYWDRIVAPQQLLHSLPHAVSTMLDPATCGPAFIGLPQDVQAESFDFPEVFFEKVVHTIIRPRADATELKNAVDALKNAKRPLIIAGGGVHYSLAEKVLAAFATAHNIPVVETVAGKASLLASHPLNAGPVGVTGCESANNLAAQADVVVAIGTRLQDFATGSWTIFSNEQTKFIGVNTVRFDAIKHRSLPVVGDALEAISDLGTQLGNWRSDDTWSKVAQQEVVGYHKYIDSIAAKKTVSNTAQLATYAQVVGVVDRAAQPSDYVLTAAGGFPGELNNGWRAKSLDSFDCEYGFSCMGYELSGAWGAKMAMPEREVISFVGDGSYMMMNSDIYSSVLYGHKLIVIVCDNGGYAVINRLQVNQGGVPFNNQLADCEPANLVYVDFAQHAASMGAISETVGSIDELETAFARARKSDRTHVIVIKTSPNDWTEGGSFWEVGVPTTSHRPEVLKAGEVMREGKKQQRIGW</sequence>
<dbReference type="AlphaFoldDB" id="A0A6J6UD70"/>
<dbReference type="SUPFAM" id="SSF52467">
    <property type="entry name" value="DHS-like NAD/FAD-binding domain"/>
    <property type="match status" value="1"/>
</dbReference>
<dbReference type="Pfam" id="PF00205">
    <property type="entry name" value="TPP_enzyme_M"/>
    <property type="match status" value="1"/>
</dbReference>
<dbReference type="PANTHER" id="PTHR18968">
    <property type="entry name" value="THIAMINE PYROPHOSPHATE ENZYMES"/>
    <property type="match status" value="1"/>
</dbReference>
<dbReference type="PANTHER" id="PTHR18968:SF9">
    <property type="entry name" value="3D-(3,5_4)-TRIHYDROXYCYCLOHEXANE-1,2-DIONE HYDROLASE"/>
    <property type="match status" value="1"/>
</dbReference>
<proteinExistence type="inferred from homology"/>
<dbReference type="GO" id="GO:0050660">
    <property type="term" value="F:flavin adenine dinucleotide binding"/>
    <property type="evidence" value="ECO:0007669"/>
    <property type="project" value="TreeGrafter"/>
</dbReference>
<dbReference type="InterPro" id="IPR029061">
    <property type="entry name" value="THDP-binding"/>
</dbReference>
<dbReference type="InterPro" id="IPR045229">
    <property type="entry name" value="TPP_enz"/>
</dbReference>
<comment type="similarity">
    <text evidence="1">Belongs to the TPP enzyme family.</text>
</comment>
<evidence type="ECO:0000313" key="4">
    <source>
        <dbReference type="EMBL" id="CAB4757791.1"/>
    </source>
</evidence>
<dbReference type="GO" id="GO:0009097">
    <property type="term" value="P:isoleucine biosynthetic process"/>
    <property type="evidence" value="ECO:0007669"/>
    <property type="project" value="TreeGrafter"/>
</dbReference>
<dbReference type="GO" id="GO:0005948">
    <property type="term" value="C:acetolactate synthase complex"/>
    <property type="evidence" value="ECO:0007669"/>
    <property type="project" value="TreeGrafter"/>
</dbReference>
<dbReference type="SUPFAM" id="SSF52518">
    <property type="entry name" value="Thiamin diphosphate-binding fold (THDP-binding)"/>
    <property type="match status" value="2"/>
</dbReference>
<dbReference type="InterPro" id="IPR012000">
    <property type="entry name" value="Thiamin_PyroP_enz_cen_dom"/>
</dbReference>
<name>A0A6J6UD70_9ZZZZ</name>
<dbReference type="GO" id="GO:0030976">
    <property type="term" value="F:thiamine pyrophosphate binding"/>
    <property type="evidence" value="ECO:0007669"/>
    <property type="project" value="InterPro"/>
</dbReference>
<dbReference type="GO" id="GO:0003984">
    <property type="term" value="F:acetolactate synthase activity"/>
    <property type="evidence" value="ECO:0007669"/>
    <property type="project" value="TreeGrafter"/>
</dbReference>